<dbReference type="GO" id="GO:0045337">
    <property type="term" value="P:farnesyl diphosphate biosynthetic process"/>
    <property type="evidence" value="ECO:0007669"/>
    <property type="project" value="TreeGrafter"/>
</dbReference>
<dbReference type="SUPFAM" id="SSF48576">
    <property type="entry name" value="Terpenoid synthases"/>
    <property type="match status" value="1"/>
</dbReference>
<dbReference type="GO" id="GO:0004161">
    <property type="term" value="F:dimethylallyltranstransferase activity"/>
    <property type="evidence" value="ECO:0007669"/>
    <property type="project" value="TreeGrafter"/>
</dbReference>
<evidence type="ECO:0000256" key="1">
    <source>
        <dbReference type="ARBA" id="ARBA00022679"/>
    </source>
</evidence>
<comment type="caution">
    <text evidence="4">The sequence shown here is derived from an EMBL/GenBank/DDBJ whole genome shotgun (WGS) entry which is preliminary data.</text>
</comment>
<gene>
    <name evidence="4" type="ORF">B4U80_10504</name>
</gene>
<dbReference type="InterPro" id="IPR039702">
    <property type="entry name" value="FPS1-like"/>
</dbReference>
<keyword evidence="1" id="KW-0808">Transferase</keyword>
<keyword evidence="5" id="KW-1185">Reference proteome</keyword>
<dbReference type="AlphaFoldDB" id="A0A443S6F7"/>
<dbReference type="STRING" id="299467.A0A443S6F7"/>
<proteinExistence type="predicted"/>
<evidence type="ECO:0000256" key="3">
    <source>
        <dbReference type="ARBA" id="ARBA00022842"/>
    </source>
</evidence>
<dbReference type="GO" id="GO:0046872">
    <property type="term" value="F:metal ion binding"/>
    <property type="evidence" value="ECO:0007669"/>
    <property type="project" value="UniProtKB-KW"/>
</dbReference>
<evidence type="ECO:0000313" key="4">
    <source>
        <dbReference type="EMBL" id="RWS22995.1"/>
    </source>
</evidence>
<dbReference type="Proteomes" id="UP000288716">
    <property type="component" value="Unassembled WGS sequence"/>
</dbReference>
<dbReference type="VEuPathDB" id="VectorBase:LDEU009045"/>
<sequence>MSRFVGSMFSFSSKLFHKCCVENSTCNVFRNVSSFGKLIDGRIQANVEKEISVLEKEESVAFDETFRTVKAIISSTDNKQMEEVADWCEKDGVGLIAINDALMLETNIYHLLRLYLSEKSNYSRIIDLFLQVTRKTVYGQTLDVLSAPPGKKPNFNLFTMNHENQKQCLRENYALPDLDAVNRVKQIYDDLKIASIYKGYEEDAKNDICNSIEKTVHSTGLNPLIFYSFLAKIINRKK</sequence>
<reference evidence="4 5" key="1">
    <citation type="journal article" date="2018" name="Gigascience">
        <title>Genomes of trombidid mites reveal novel predicted allergens and laterally-transferred genes associated with secondary metabolism.</title>
        <authorList>
            <person name="Dong X."/>
            <person name="Chaisiri K."/>
            <person name="Xia D."/>
            <person name="Armstrong S.D."/>
            <person name="Fang Y."/>
            <person name="Donnelly M.J."/>
            <person name="Kadowaki T."/>
            <person name="McGarry J.W."/>
            <person name="Darby A.C."/>
            <person name="Makepeace B.L."/>
        </authorList>
    </citation>
    <scope>NUCLEOTIDE SEQUENCE [LARGE SCALE GENOMIC DNA]</scope>
    <source>
        <strain evidence="4">UoL-UT</strain>
    </source>
</reference>
<evidence type="ECO:0000313" key="5">
    <source>
        <dbReference type="Proteomes" id="UP000288716"/>
    </source>
</evidence>
<dbReference type="PANTHER" id="PTHR11525">
    <property type="entry name" value="FARNESYL-PYROPHOSPHATE SYNTHETASE"/>
    <property type="match status" value="1"/>
</dbReference>
<dbReference type="GO" id="GO:0004337">
    <property type="term" value="F:(2E,6E)-farnesyl diphosphate synthase activity"/>
    <property type="evidence" value="ECO:0007669"/>
    <property type="project" value="TreeGrafter"/>
</dbReference>
<name>A0A443S6F7_9ACAR</name>
<dbReference type="PANTHER" id="PTHR11525:SF0">
    <property type="entry name" value="FARNESYL PYROPHOSPHATE SYNTHASE"/>
    <property type="match status" value="1"/>
</dbReference>
<accession>A0A443S6F7</accession>
<organism evidence="4 5">
    <name type="scientific">Leptotrombidium deliense</name>
    <dbReference type="NCBI Taxonomy" id="299467"/>
    <lineage>
        <taxon>Eukaryota</taxon>
        <taxon>Metazoa</taxon>
        <taxon>Ecdysozoa</taxon>
        <taxon>Arthropoda</taxon>
        <taxon>Chelicerata</taxon>
        <taxon>Arachnida</taxon>
        <taxon>Acari</taxon>
        <taxon>Acariformes</taxon>
        <taxon>Trombidiformes</taxon>
        <taxon>Prostigmata</taxon>
        <taxon>Anystina</taxon>
        <taxon>Parasitengona</taxon>
        <taxon>Trombiculoidea</taxon>
        <taxon>Trombiculidae</taxon>
        <taxon>Leptotrombidium</taxon>
    </lineage>
</organism>
<dbReference type="Gene3D" id="1.10.600.10">
    <property type="entry name" value="Farnesyl Diphosphate Synthase"/>
    <property type="match status" value="2"/>
</dbReference>
<evidence type="ECO:0000256" key="2">
    <source>
        <dbReference type="ARBA" id="ARBA00022723"/>
    </source>
</evidence>
<dbReference type="OrthoDB" id="10257492at2759"/>
<keyword evidence="3" id="KW-0460">Magnesium</keyword>
<protein>
    <submittedName>
        <fullName evidence="4">Farnesyl pyrophosphate synthase-like protein</fullName>
    </submittedName>
</protein>
<dbReference type="InterPro" id="IPR008949">
    <property type="entry name" value="Isoprenoid_synthase_dom_sf"/>
</dbReference>
<keyword evidence="2" id="KW-0479">Metal-binding</keyword>
<dbReference type="EMBL" id="NCKV01007370">
    <property type="protein sequence ID" value="RWS22995.1"/>
    <property type="molecule type" value="Genomic_DNA"/>
</dbReference>
<dbReference type="GO" id="GO:0005737">
    <property type="term" value="C:cytoplasm"/>
    <property type="evidence" value="ECO:0007669"/>
    <property type="project" value="TreeGrafter"/>
</dbReference>